<feature type="transmembrane region" description="Helical" evidence="5">
    <location>
        <begin position="234"/>
        <end position="256"/>
    </location>
</feature>
<keyword evidence="3 5" id="KW-1133">Transmembrane helix</keyword>
<evidence type="ECO:0000256" key="5">
    <source>
        <dbReference type="SAM" id="Phobius"/>
    </source>
</evidence>
<dbReference type="GO" id="GO:0016095">
    <property type="term" value="P:polyprenol catabolic process"/>
    <property type="evidence" value="ECO:0007669"/>
    <property type="project" value="TreeGrafter"/>
</dbReference>
<evidence type="ECO:0000256" key="4">
    <source>
        <dbReference type="ARBA" id="ARBA00023136"/>
    </source>
</evidence>
<evidence type="ECO:0000313" key="7">
    <source>
        <dbReference type="EMBL" id="KAG2220513.1"/>
    </source>
</evidence>
<dbReference type="InterPro" id="IPR001104">
    <property type="entry name" value="3-oxo-5_a-steroid_4-DH_C"/>
</dbReference>
<dbReference type="PANTHER" id="PTHR14624:SF0">
    <property type="entry name" value="POLYPRENOL REDUCTASE"/>
    <property type="match status" value="1"/>
</dbReference>
<evidence type="ECO:0000256" key="3">
    <source>
        <dbReference type="ARBA" id="ARBA00022989"/>
    </source>
</evidence>
<gene>
    <name evidence="7" type="ORF">INT45_000924</name>
</gene>
<feature type="domain" description="3-oxo-5-alpha-steroid 4-dehydrogenase C-terminal" evidence="6">
    <location>
        <begin position="191"/>
        <end position="310"/>
    </location>
</feature>
<evidence type="ECO:0000256" key="2">
    <source>
        <dbReference type="ARBA" id="ARBA00022692"/>
    </source>
</evidence>
<evidence type="ECO:0000313" key="8">
    <source>
        <dbReference type="Proteomes" id="UP000646827"/>
    </source>
</evidence>
<comment type="caution">
    <text evidence="7">The sequence shown here is derived from an EMBL/GenBank/DDBJ whole genome shotgun (WGS) entry which is preliminary data.</text>
</comment>
<comment type="subcellular location">
    <subcellularLocation>
        <location evidence="1">Endomembrane system</location>
        <topology evidence="1">Multi-pass membrane protein</topology>
    </subcellularLocation>
</comment>
<feature type="transmembrane region" description="Helical" evidence="5">
    <location>
        <begin position="61"/>
        <end position="83"/>
    </location>
</feature>
<dbReference type="EMBL" id="JAEPRB010000138">
    <property type="protein sequence ID" value="KAG2220513.1"/>
    <property type="molecule type" value="Genomic_DNA"/>
</dbReference>
<accession>A0A8H7S2Y9</accession>
<keyword evidence="4 5" id="KW-0472">Membrane</keyword>
<dbReference type="PANTHER" id="PTHR14624">
    <property type="entry name" value="DFG10 PROTEIN"/>
    <property type="match status" value="1"/>
</dbReference>
<dbReference type="GO" id="GO:0003865">
    <property type="term" value="F:3-oxo-5-alpha-steroid 4-dehydrogenase activity"/>
    <property type="evidence" value="ECO:0007669"/>
    <property type="project" value="TreeGrafter"/>
</dbReference>
<dbReference type="AlphaFoldDB" id="A0A8H7S2Y9"/>
<name>A0A8H7S2Y9_9FUNG</name>
<keyword evidence="8" id="KW-1185">Reference proteome</keyword>
<keyword evidence="2 5" id="KW-0812">Transmembrane</keyword>
<protein>
    <recommendedName>
        <fullName evidence="6">3-oxo-5-alpha-steroid 4-dehydrogenase C-terminal domain-containing protein</fullName>
    </recommendedName>
</protein>
<proteinExistence type="predicted"/>
<dbReference type="PROSITE" id="PS50244">
    <property type="entry name" value="S5A_REDUCTASE"/>
    <property type="match status" value="1"/>
</dbReference>
<organism evidence="7 8">
    <name type="scientific">Circinella minor</name>
    <dbReference type="NCBI Taxonomy" id="1195481"/>
    <lineage>
        <taxon>Eukaryota</taxon>
        <taxon>Fungi</taxon>
        <taxon>Fungi incertae sedis</taxon>
        <taxon>Mucoromycota</taxon>
        <taxon>Mucoromycotina</taxon>
        <taxon>Mucoromycetes</taxon>
        <taxon>Mucorales</taxon>
        <taxon>Lichtheimiaceae</taxon>
        <taxon>Circinella</taxon>
    </lineage>
</organism>
<dbReference type="Proteomes" id="UP000646827">
    <property type="component" value="Unassembled WGS sequence"/>
</dbReference>
<reference evidence="7 8" key="1">
    <citation type="submission" date="2020-12" db="EMBL/GenBank/DDBJ databases">
        <title>Metabolic potential, ecology and presence of endohyphal bacteria is reflected in genomic diversity of Mucoromycotina.</title>
        <authorList>
            <person name="Muszewska A."/>
            <person name="Okrasinska A."/>
            <person name="Steczkiewicz K."/>
            <person name="Drgas O."/>
            <person name="Orlowska M."/>
            <person name="Perlinska-Lenart U."/>
            <person name="Aleksandrzak-Piekarczyk T."/>
            <person name="Szatraj K."/>
            <person name="Zielenkiewicz U."/>
            <person name="Pilsyk S."/>
            <person name="Malc E."/>
            <person name="Mieczkowski P."/>
            <person name="Kruszewska J.S."/>
            <person name="Biernat P."/>
            <person name="Pawlowska J."/>
        </authorList>
    </citation>
    <scope>NUCLEOTIDE SEQUENCE [LARGE SCALE GENOMIC DNA]</scope>
    <source>
        <strain evidence="7 8">CBS 142.35</strain>
    </source>
</reference>
<dbReference type="GO" id="GO:0006488">
    <property type="term" value="P:dolichol-linked oligosaccharide biosynthetic process"/>
    <property type="evidence" value="ECO:0007669"/>
    <property type="project" value="InterPro"/>
</dbReference>
<dbReference type="GO" id="GO:0005783">
    <property type="term" value="C:endoplasmic reticulum"/>
    <property type="evidence" value="ECO:0007669"/>
    <property type="project" value="TreeGrafter"/>
</dbReference>
<sequence>MYLILFLCFCLCALTILSLLAKWIQFFRTSVLPYGKLNTTTEKPTSPLGHWLAQWTVPKAWFAHFYLVGFALAIENALEIILLSKYQLRGPIMSLLYMLDNETLSDTMSRQDCLVALILFTLHLTRRVYESLYIERPSQQARMHISHYLTGLGFYGAMVFGTWLEGAANLGVYGDISNNNIDSSKQVSIPTIVRTTFGVLLFLYATNHQHTCHHILGSLRKNIGSGYQIPQGDWFEWIVVPHYLCDILIYLALNILNGFKNWIFVCGLIWTTINLTITASETKIWYQKTFGDEYKKKFPKGRWIILPWVY</sequence>
<dbReference type="UniPathway" id="UPA00378"/>
<dbReference type="Gene3D" id="1.20.120.1630">
    <property type="match status" value="1"/>
</dbReference>
<feature type="transmembrane region" description="Helical" evidence="5">
    <location>
        <begin position="262"/>
        <end position="280"/>
    </location>
</feature>
<dbReference type="Pfam" id="PF02544">
    <property type="entry name" value="Steroid_dh"/>
    <property type="match status" value="1"/>
</dbReference>
<feature type="transmembrane region" description="Helical" evidence="5">
    <location>
        <begin position="145"/>
        <end position="164"/>
    </location>
</feature>
<dbReference type="InterPro" id="IPR039698">
    <property type="entry name" value="Dfg10/SRD5A3"/>
</dbReference>
<evidence type="ECO:0000259" key="6">
    <source>
        <dbReference type="Pfam" id="PF02544"/>
    </source>
</evidence>
<dbReference type="OrthoDB" id="541710at2759"/>
<evidence type="ECO:0000256" key="1">
    <source>
        <dbReference type="ARBA" id="ARBA00004127"/>
    </source>
</evidence>